<reference evidence="2 3" key="1">
    <citation type="submission" date="2017-07" db="EMBL/GenBank/DDBJ databases">
        <title>Mechanisms for carbon and nitrogen cycling indicate functional differentiation within the Candidate Phyla Radiation.</title>
        <authorList>
            <person name="Danczak R.E."/>
            <person name="Johnston M.D."/>
            <person name="Kenah C."/>
            <person name="Slattery M."/>
            <person name="Wrighton K.C."/>
            <person name="Wilkins M.J."/>
        </authorList>
    </citation>
    <scope>NUCLEOTIDE SEQUENCE [LARGE SCALE GENOMIC DNA]</scope>
    <source>
        <strain evidence="2">Licking1014_96</strain>
    </source>
</reference>
<keyword evidence="1" id="KW-0812">Transmembrane</keyword>
<organism evidence="2 3">
    <name type="scientific">Candidatus Berkelbacteria bacterium Licking1014_96</name>
    <dbReference type="NCBI Taxonomy" id="2017149"/>
    <lineage>
        <taxon>Bacteria</taxon>
        <taxon>Candidatus Berkelbacteria</taxon>
    </lineage>
</organism>
<dbReference type="AlphaFoldDB" id="A0A554LD18"/>
<comment type="caution">
    <text evidence="2">The sequence shown here is derived from an EMBL/GenBank/DDBJ whole genome shotgun (WGS) entry which is preliminary data.</text>
</comment>
<feature type="transmembrane region" description="Helical" evidence="1">
    <location>
        <begin position="31"/>
        <end position="48"/>
    </location>
</feature>
<keyword evidence="1" id="KW-0472">Membrane</keyword>
<feature type="transmembrane region" description="Helical" evidence="1">
    <location>
        <begin position="60"/>
        <end position="82"/>
    </location>
</feature>
<keyword evidence="1" id="KW-1133">Transmembrane helix</keyword>
<dbReference type="EMBL" id="VMGH01000058">
    <property type="protein sequence ID" value="TSC90780.1"/>
    <property type="molecule type" value="Genomic_DNA"/>
</dbReference>
<sequence length="107" mass="12553">MIILLAVIVWLAAHFLIKNSRLAKRFLETKVFYLLLTLGLGGLILTGFRVAGAVFLSMRLLFLIFLFAILAWAIYLIFYLIVSFPKEYGEELDQKRREKYLPRKRKK</sequence>
<protein>
    <submittedName>
        <fullName evidence="2">Uncharacterized protein</fullName>
    </submittedName>
</protein>
<dbReference type="Proteomes" id="UP000318296">
    <property type="component" value="Unassembled WGS sequence"/>
</dbReference>
<accession>A0A554LD18</accession>
<name>A0A554LD18_9BACT</name>
<evidence type="ECO:0000313" key="2">
    <source>
        <dbReference type="EMBL" id="TSC90780.1"/>
    </source>
</evidence>
<evidence type="ECO:0000313" key="3">
    <source>
        <dbReference type="Proteomes" id="UP000318296"/>
    </source>
</evidence>
<gene>
    <name evidence="2" type="ORF">CEN92_381</name>
</gene>
<evidence type="ECO:0000256" key="1">
    <source>
        <dbReference type="SAM" id="Phobius"/>
    </source>
</evidence>
<proteinExistence type="predicted"/>